<organism evidence="1 2">
    <name type="scientific">Operophtera brumata</name>
    <name type="common">Winter moth</name>
    <name type="synonym">Phalaena brumata</name>
    <dbReference type="NCBI Taxonomy" id="104452"/>
    <lineage>
        <taxon>Eukaryota</taxon>
        <taxon>Metazoa</taxon>
        <taxon>Ecdysozoa</taxon>
        <taxon>Arthropoda</taxon>
        <taxon>Hexapoda</taxon>
        <taxon>Insecta</taxon>
        <taxon>Pterygota</taxon>
        <taxon>Neoptera</taxon>
        <taxon>Endopterygota</taxon>
        <taxon>Lepidoptera</taxon>
        <taxon>Glossata</taxon>
        <taxon>Ditrysia</taxon>
        <taxon>Geometroidea</taxon>
        <taxon>Geometridae</taxon>
        <taxon>Larentiinae</taxon>
        <taxon>Operophtera</taxon>
    </lineage>
</organism>
<keyword evidence="2" id="KW-1185">Reference proteome</keyword>
<evidence type="ECO:0000313" key="2">
    <source>
        <dbReference type="Proteomes" id="UP000037510"/>
    </source>
</evidence>
<dbReference type="Proteomes" id="UP000037510">
    <property type="component" value="Unassembled WGS sequence"/>
</dbReference>
<sequence length="117" mass="12856">MLQDYVLNVGTVAPTMTRSVLILSITVQCRLQTASKRKVSHTYPELDLACAGKSGRKVGIQGDERFCLMRTGTYNIFIEYCTCNSKDGCNASFTFTPAPLLLFTLAVITAGVKFLSY</sequence>
<proteinExistence type="predicted"/>
<name>A0A0L7L7P9_OPEBR</name>
<evidence type="ECO:0000313" key="1">
    <source>
        <dbReference type="EMBL" id="KOB71390.1"/>
    </source>
</evidence>
<dbReference type="EMBL" id="JTDY01002449">
    <property type="protein sequence ID" value="KOB71390.1"/>
    <property type="molecule type" value="Genomic_DNA"/>
</dbReference>
<reference evidence="1 2" key="1">
    <citation type="journal article" date="2015" name="Genome Biol. Evol.">
        <title>The genome of winter moth (Operophtera brumata) provides a genomic perspective on sexual dimorphism and phenology.</title>
        <authorList>
            <person name="Derks M.F."/>
            <person name="Smit S."/>
            <person name="Salis L."/>
            <person name="Schijlen E."/>
            <person name="Bossers A."/>
            <person name="Mateman C."/>
            <person name="Pijl A.S."/>
            <person name="de Ridder D."/>
            <person name="Groenen M.A."/>
            <person name="Visser M.E."/>
            <person name="Megens H.J."/>
        </authorList>
    </citation>
    <scope>NUCLEOTIDE SEQUENCE [LARGE SCALE GENOMIC DNA]</scope>
    <source>
        <strain evidence="1">WM2013NL</strain>
        <tissue evidence="1">Head and thorax</tissue>
    </source>
</reference>
<comment type="caution">
    <text evidence="1">The sequence shown here is derived from an EMBL/GenBank/DDBJ whole genome shotgun (WGS) entry which is preliminary data.</text>
</comment>
<protein>
    <submittedName>
        <fullName evidence="1">Putative secreted protein</fullName>
    </submittedName>
</protein>
<gene>
    <name evidence="1" type="ORF">OBRU01_14002</name>
</gene>
<dbReference type="AlphaFoldDB" id="A0A0L7L7P9"/>
<dbReference type="STRING" id="104452.A0A0L7L7P9"/>
<accession>A0A0L7L7P9</accession>